<dbReference type="AlphaFoldDB" id="A0A9E7JTD9"/>
<accession>A0A9E7JTD9</accession>
<organism evidence="1 2">
    <name type="scientific">Musa troglodytarum</name>
    <name type="common">fe'i banana</name>
    <dbReference type="NCBI Taxonomy" id="320322"/>
    <lineage>
        <taxon>Eukaryota</taxon>
        <taxon>Viridiplantae</taxon>
        <taxon>Streptophyta</taxon>
        <taxon>Embryophyta</taxon>
        <taxon>Tracheophyta</taxon>
        <taxon>Spermatophyta</taxon>
        <taxon>Magnoliopsida</taxon>
        <taxon>Liliopsida</taxon>
        <taxon>Zingiberales</taxon>
        <taxon>Musaceae</taxon>
        <taxon>Musa</taxon>
    </lineage>
</organism>
<keyword evidence="2" id="KW-1185">Reference proteome</keyword>
<gene>
    <name evidence="1" type="ORF">MUK42_35782</name>
</gene>
<evidence type="ECO:0000313" key="1">
    <source>
        <dbReference type="EMBL" id="URD92683.1"/>
    </source>
</evidence>
<protein>
    <submittedName>
        <fullName evidence="1">Uncharacterized protein</fullName>
    </submittedName>
</protein>
<evidence type="ECO:0000313" key="2">
    <source>
        <dbReference type="Proteomes" id="UP001055439"/>
    </source>
</evidence>
<proteinExistence type="predicted"/>
<dbReference type="Proteomes" id="UP001055439">
    <property type="component" value="Chromosome 3"/>
</dbReference>
<sequence>MEKMFLFGPLVQKFHFSFKLKLYDFTGTDKLRYLHSQSRQRRPTSMCALRGCTKRASAIQRASGCTKPATWLYYCSACACILWLPISVKCCLAGYLLVPLEVVLFSALIISSLHCIHFC</sequence>
<dbReference type="EMBL" id="CP097505">
    <property type="protein sequence ID" value="URD92683.1"/>
    <property type="molecule type" value="Genomic_DNA"/>
</dbReference>
<name>A0A9E7JTD9_9LILI</name>
<reference evidence="1" key="1">
    <citation type="submission" date="2022-05" db="EMBL/GenBank/DDBJ databases">
        <title>The Musa troglodytarum L. genome provides insights into the mechanism of non-climacteric behaviour and enrichment of carotenoids.</title>
        <authorList>
            <person name="Wang J."/>
        </authorList>
    </citation>
    <scope>NUCLEOTIDE SEQUENCE</scope>
    <source>
        <tissue evidence="1">Leaf</tissue>
    </source>
</reference>